<feature type="domain" description="Heparinase II/III-like C-terminal" evidence="5">
    <location>
        <begin position="382"/>
        <end position="589"/>
    </location>
</feature>
<dbReference type="SUPFAM" id="SSF48230">
    <property type="entry name" value="Chondroitin AC/alginate lyase"/>
    <property type="match status" value="1"/>
</dbReference>
<dbReference type="Proteomes" id="UP000279908">
    <property type="component" value="Unassembled WGS sequence"/>
</dbReference>
<protein>
    <submittedName>
        <fullName evidence="7">Heparinase</fullName>
    </submittedName>
</protein>
<dbReference type="Gene3D" id="1.50.10.100">
    <property type="entry name" value="Chondroitin AC/alginate lyase"/>
    <property type="match status" value="1"/>
</dbReference>
<dbReference type="RefSeq" id="WP_126385149.1">
    <property type="nucleotide sequence ID" value="NZ_RXYK01000020.1"/>
</dbReference>
<keyword evidence="2" id="KW-0732">Signal</keyword>
<evidence type="ECO:0000259" key="5">
    <source>
        <dbReference type="Pfam" id="PF07940"/>
    </source>
</evidence>
<proteinExistence type="predicted"/>
<accession>A0A432AT50</accession>
<name>A0A432AT50_CHLPH</name>
<evidence type="ECO:0000313" key="8">
    <source>
        <dbReference type="Proteomes" id="UP000279908"/>
    </source>
</evidence>
<dbReference type="AlphaFoldDB" id="A0A432AT50"/>
<organism evidence="7 8">
    <name type="scientific">Chlorobium phaeovibrioides</name>
    <dbReference type="NCBI Taxonomy" id="1094"/>
    <lineage>
        <taxon>Bacteria</taxon>
        <taxon>Pseudomonadati</taxon>
        <taxon>Chlorobiota</taxon>
        <taxon>Chlorobiia</taxon>
        <taxon>Chlorobiales</taxon>
        <taxon>Chlorobiaceae</taxon>
        <taxon>Chlorobium/Pelodictyon group</taxon>
        <taxon>Chlorobium</taxon>
    </lineage>
</organism>
<evidence type="ECO:0000256" key="4">
    <source>
        <dbReference type="ARBA" id="ARBA00023239"/>
    </source>
</evidence>
<dbReference type="InterPro" id="IPR031680">
    <property type="entry name" value="Hepar_II_III_N"/>
</dbReference>
<dbReference type="InterPro" id="IPR012480">
    <property type="entry name" value="Hepar_II_III_C"/>
</dbReference>
<evidence type="ECO:0000256" key="2">
    <source>
        <dbReference type="ARBA" id="ARBA00022729"/>
    </source>
</evidence>
<dbReference type="GO" id="GO:0042597">
    <property type="term" value="C:periplasmic space"/>
    <property type="evidence" value="ECO:0007669"/>
    <property type="project" value="UniProtKB-SubCell"/>
</dbReference>
<evidence type="ECO:0000313" key="7">
    <source>
        <dbReference type="EMBL" id="RTY35898.1"/>
    </source>
</evidence>
<dbReference type="Pfam" id="PF16889">
    <property type="entry name" value="Hepar_II_III_N"/>
    <property type="match status" value="1"/>
</dbReference>
<dbReference type="PANTHER" id="PTHR39210:SF1">
    <property type="entry name" value="HEPARIN-SULFATE LYASE"/>
    <property type="match status" value="1"/>
</dbReference>
<feature type="domain" description="Heparin-sulfate lyase N-terminal" evidence="6">
    <location>
        <begin position="103"/>
        <end position="310"/>
    </location>
</feature>
<comment type="subcellular location">
    <subcellularLocation>
        <location evidence="1">Periplasm</location>
    </subcellularLocation>
</comment>
<dbReference type="PANTHER" id="PTHR39210">
    <property type="entry name" value="HEPARIN-SULFATE LYASE"/>
    <property type="match status" value="1"/>
</dbReference>
<reference evidence="7 8" key="1">
    <citation type="submission" date="2018-12" db="EMBL/GenBank/DDBJ databases">
        <authorList>
            <person name="Lunina O.N."/>
            <person name="Grouzdev D.S."/>
            <person name="Gorlenko V.M."/>
            <person name="Savvichev A.S."/>
        </authorList>
    </citation>
    <scope>NUCLEOTIDE SEQUENCE [LARGE SCALE GENOMIC DNA]</scope>
    <source>
        <strain evidence="7 8">BrKhr-17</strain>
    </source>
</reference>
<dbReference type="EMBL" id="RXYK01000020">
    <property type="protein sequence ID" value="RTY35898.1"/>
    <property type="molecule type" value="Genomic_DNA"/>
</dbReference>
<dbReference type="InterPro" id="IPR008929">
    <property type="entry name" value="Chondroitin_lyas"/>
</dbReference>
<keyword evidence="4" id="KW-0456">Lyase</keyword>
<sequence>MLRLGLRNIARVALYRIGIRSGLHPICRISGTVPRGPFFRSPSSVSPLPAPEGWDATGWLFSHIPIPLTDAPPDWLANPLTGKRASGSDLSWWRISDFDAATGDIKLVWELSRMDWVPALARRAATGDGSALERLNRWLADWNTHNPPYRGPNWKCGQEASIRVMHLAVAAIMLAQAHEPEPGLLEMLRVHLRRIAPTVGYAMAQDNNHGTSEAAGLFIGGSWLALSGDAEGERWARLGRRWLEDRVRRLVGREGSFSQHSLNYHRLMLDTLFLAEVWRRNLALSAFSAELQARAAAAAEWLRHMVQPETGEAPNVGHNDGARLLQLDGSPYGDFRSSVQLAAALFAGKRAYMGDGACSRTLEWLGLPVPVRAADPVGDYLADDGGFAVFRRGPAMVLMRYPRFRFRPGQADALHLDLWLNGRNLLRDGGSYSYFAGEQWTGYFGGVESHNTVQFDGRDQMPRLGRFLFGSWLKTERLERPEEKEGGLHFAVGYRDWRGARHIREIMFSEARLRVVDKLSDFERGAMLRWRLMPGLWTLEQDEGGVRVSGTENQRLILTVKATMPIVRAELSEGWESLHYNEKTPLPVLEVEVEAAGSIITDIEWLMA</sequence>
<comment type="caution">
    <text evidence="7">The sequence shown here is derived from an EMBL/GenBank/DDBJ whole genome shotgun (WGS) entry which is preliminary data.</text>
</comment>
<keyword evidence="3" id="KW-0574">Periplasm</keyword>
<dbReference type="GO" id="GO:0016829">
    <property type="term" value="F:lyase activity"/>
    <property type="evidence" value="ECO:0007669"/>
    <property type="project" value="UniProtKB-KW"/>
</dbReference>
<evidence type="ECO:0000256" key="3">
    <source>
        <dbReference type="ARBA" id="ARBA00022764"/>
    </source>
</evidence>
<evidence type="ECO:0000256" key="1">
    <source>
        <dbReference type="ARBA" id="ARBA00004418"/>
    </source>
</evidence>
<evidence type="ECO:0000259" key="6">
    <source>
        <dbReference type="Pfam" id="PF16889"/>
    </source>
</evidence>
<gene>
    <name evidence="7" type="ORF">EKD02_09155</name>
</gene>
<dbReference type="Pfam" id="PF07940">
    <property type="entry name" value="Hepar_II_III_C"/>
    <property type="match status" value="1"/>
</dbReference>
<dbReference type="Gene3D" id="2.70.98.70">
    <property type="match status" value="1"/>
</dbReference>